<organism evidence="1 2">
    <name type="scientific">Paxillus rubicundulus Ve08.2h10</name>
    <dbReference type="NCBI Taxonomy" id="930991"/>
    <lineage>
        <taxon>Eukaryota</taxon>
        <taxon>Fungi</taxon>
        <taxon>Dikarya</taxon>
        <taxon>Basidiomycota</taxon>
        <taxon>Agaricomycotina</taxon>
        <taxon>Agaricomycetes</taxon>
        <taxon>Agaricomycetidae</taxon>
        <taxon>Boletales</taxon>
        <taxon>Paxilineae</taxon>
        <taxon>Paxillaceae</taxon>
        <taxon>Paxillus</taxon>
    </lineage>
</organism>
<accession>A0A0D0D8P4</accession>
<dbReference type="Proteomes" id="UP000054538">
    <property type="component" value="Unassembled WGS sequence"/>
</dbReference>
<reference evidence="2" key="2">
    <citation type="submission" date="2015-01" db="EMBL/GenBank/DDBJ databases">
        <title>Evolutionary Origins and Diversification of the Mycorrhizal Mutualists.</title>
        <authorList>
            <consortium name="DOE Joint Genome Institute"/>
            <consortium name="Mycorrhizal Genomics Consortium"/>
            <person name="Kohler A."/>
            <person name="Kuo A."/>
            <person name="Nagy L.G."/>
            <person name="Floudas D."/>
            <person name="Copeland A."/>
            <person name="Barry K.W."/>
            <person name="Cichocki N."/>
            <person name="Veneault-Fourrey C."/>
            <person name="LaButti K."/>
            <person name="Lindquist E.A."/>
            <person name="Lipzen A."/>
            <person name="Lundell T."/>
            <person name="Morin E."/>
            <person name="Murat C."/>
            <person name="Riley R."/>
            <person name="Ohm R."/>
            <person name="Sun H."/>
            <person name="Tunlid A."/>
            <person name="Henrissat B."/>
            <person name="Grigoriev I.V."/>
            <person name="Hibbett D.S."/>
            <person name="Martin F."/>
        </authorList>
    </citation>
    <scope>NUCLEOTIDE SEQUENCE [LARGE SCALE GENOMIC DNA]</scope>
    <source>
        <strain evidence="2">Ve08.2h10</strain>
    </source>
</reference>
<evidence type="ECO:0000313" key="1">
    <source>
        <dbReference type="EMBL" id="KIK80121.1"/>
    </source>
</evidence>
<proteinExistence type="predicted"/>
<gene>
    <name evidence="1" type="ORF">PAXRUDRAFT_125829</name>
</gene>
<keyword evidence="2" id="KW-1185">Reference proteome</keyword>
<sequence length="162" mass="18903">MVIPAMDHIDKQLRIYLCNKKYLPAIRSSVSLARNTLNHYYLLTDSSETYRIAMVLHPRHKLSYFKTANWEDQWIKTAETLVRDKYVRSYANNNNNNVEVEMQSDASQGTKITNMFDSLPALAPPKAADLGSKLEWYLSADVEHIVDAIAWWYEHRKVYPHL</sequence>
<dbReference type="SUPFAM" id="SSF53098">
    <property type="entry name" value="Ribonuclease H-like"/>
    <property type="match status" value="1"/>
</dbReference>
<feature type="non-terminal residue" evidence="1">
    <location>
        <position position="1"/>
    </location>
</feature>
<protein>
    <submittedName>
        <fullName evidence="1">Uncharacterized protein</fullName>
    </submittedName>
</protein>
<dbReference type="EMBL" id="KN826095">
    <property type="protein sequence ID" value="KIK80121.1"/>
    <property type="molecule type" value="Genomic_DNA"/>
</dbReference>
<evidence type="ECO:0000313" key="2">
    <source>
        <dbReference type="Proteomes" id="UP000054538"/>
    </source>
</evidence>
<dbReference type="OrthoDB" id="3359487at2759"/>
<name>A0A0D0D8P4_9AGAM</name>
<dbReference type="AlphaFoldDB" id="A0A0D0D8P4"/>
<reference evidence="1 2" key="1">
    <citation type="submission" date="2014-04" db="EMBL/GenBank/DDBJ databases">
        <authorList>
            <consortium name="DOE Joint Genome Institute"/>
            <person name="Kuo A."/>
            <person name="Kohler A."/>
            <person name="Jargeat P."/>
            <person name="Nagy L.G."/>
            <person name="Floudas D."/>
            <person name="Copeland A."/>
            <person name="Barry K.W."/>
            <person name="Cichocki N."/>
            <person name="Veneault-Fourrey C."/>
            <person name="LaButti K."/>
            <person name="Lindquist E.A."/>
            <person name="Lipzen A."/>
            <person name="Lundell T."/>
            <person name="Morin E."/>
            <person name="Murat C."/>
            <person name="Sun H."/>
            <person name="Tunlid A."/>
            <person name="Henrissat B."/>
            <person name="Grigoriev I.V."/>
            <person name="Hibbett D.S."/>
            <person name="Martin F."/>
            <person name="Nordberg H.P."/>
            <person name="Cantor M.N."/>
            <person name="Hua S.X."/>
        </authorList>
    </citation>
    <scope>NUCLEOTIDE SEQUENCE [LARGE SCALE GENOMIC DNA]</scope>
    <source>
        <strain evidence="1 2">Ve08.2h10</strain>
    </source>
</reference>
<dbReference type="InterPro" id="IPR012337">
    <property type="entry name" value="RNaseH-like_sf"/>
</dbReference>
<dbReference type="HOGENOM" id="CLU_009123_4_3_1"/>
<dbReference type="InParanoid" id="A0A0D0D8P4"/>